<keyword evidence="1" id="KW-0732">Signal</keyword>
<dbReference type="RefSeq" id="WP_076671536.1">
    <property type="nucleotide sequence ID" value="NZ_FTPP01000004.1"/>
</dbReference>
<dbReference type="Gene3D" id="2.40.128.110">
    <property type="entry name" value="Lipid/polyisoprenoid-binding, YceI-like"/>
    <property type="match status" value="1"/>
</dbReference>
<protein>
    <recommendedName>
        <fullName evidence="4">YceI-like domain-containing protein</fullName>
    </recommendedName>
</protein>
<evidence type="ECO:0000313" key="3">
    <source>
        <dbReference type="Proteomes" id="UP000187181"/>
    </source>
</evidence>
<dbReference type="AlphaFoldDB" id="A0A1R3XTG5"/>
<dbReference type="Proteomes" id="UP000187181">
    <property type="component" value="Unassembled WGS sequence"/>
</dbReference>
<evidence type="ECO:0008006" key="4">
    <source>
        <dbReference type="Google" id="ProtNLM"/>
    </source>
</evidence>
<dbReference type="SUPFAM" id="SSF101874">
    <property type="entry name" value="YceI-like"/>
    <property type="match status" value="1"/>
</dbReference>
<organism evidence="2 3">
    <name type="scientific">Pontibacter indicus</name>
    <dbReference type="NCBI Taxonomy" id="1317125"/>
    <lineage>
        <taxon>Bacteria</taxon>
        <taxon>Pseudomonadati</taxon>
        <taxon>Bacteroidota</taxon>
        <taxon>Cytophagia</taxon>
        <taxon>Cytophagales</taxon>
        <taxon>Hymenobacteraceae</taxon>
        <taxon>Pontibacter</taxon>
    </lineage>
</organism>
<feature type="chain" id="PRO_5012028896" description="YceI-like domain-containing protein" evidence="1">
    <location>
        <begin position="17"/>
        <end position="200"/>
    </location>
</feature>
<keyword evidence="3" id="KW-1185">Reference proteome</keyword>
<dbReference type="InterPro" id="IPR036761">
    <property type="entry name" value="TTHA0802/YceI-like_sf"/>
</dbReference>
<gene>
    <name evidence="2" type="ORF">SAMN05444128_3506</name>
</gene>
<dbReference type="OrthoDB" id="9794147at2"/>
<accession>A0A1R3XTG5</accession>
<proteinExistence type="predicted"/>
<dbReference type="EMBL" id="FTPP01000004">
    <property type="protein sequence ID" value="SIT94332.1"/>
    <property type="molecule type" value="Genomic_DNA"/>
</dbReference>
<feature type="signal peptide" evidence="1">
    <location>
        <begin position="1"/>
        <end position="16"/>
    </location>
</feature>
<reference evidence="3" key="1">
    <citation type="submission" date="2017-01" db="EMBL/GenBank/DDBJ databases">
        <authorList>
            <person name="Varghese N."/>
            <person name="Submissions S."/>
        </authorList>
    </citation>
    <scope>NUCLEOTIDE SEQUENCE [LARGE SCALE GENOMIC DNA]</scope>
    <source>
        <strain evidence="3">LP100</strain>
    </source>
</reference>
<evidence type="ECO:0000313" key="2">
    <source>
        <dbReference type="EMBL" id="SIT94332.1"/>
    </source>
</evidence>
<evidence type="ECO:0000256" key="1">
    <source>
        <dbReference type="SAM" id="SignalP"/>
    </source>
</evidence>
<dbReference type="STRING" id="1317125.SAMN05444128_3506"/>
<sequence length="200" mass="21806">MLPVSIFLIAASMLSATMLPTKKEAFVVITGNRVSVAAGTSLGNINCAYTSSTQKDTLVLNRQIPQSDRLRLAIPVKEFNCGNVFLNKDFAKALNASQHPYTKIEVVCLKQDGKSYTGNLNLIVSGRNIPLRDVIFTAYPGKGVTNLKGNICLNFSELGLATPKKMGGLFKVEDELQVTVELQVVEQARALNEAIARYKK</sequence>
<name>A0A1R3XTG5_9BACT</name>